<gene>
    <name evidence="1" type="ORF">Q4Q40_17525</name>
</gene>
<protein>
    <recommendedName>
        <fullName evidence="3">Lipocalin-like domain-containing protein</fullName>
    </recommendedName>
</protein>
<reference evidence="1" key="1">
    <citation type="submission" date="2023-07" db="EMBL/GenBank/DDBJ databases">
        <title>Two novel species in the genus Flavivirga.</title>
        <authorList>
            <person name="Kwon K."/>
        </authorList>
    </citation>
    <scope>NUCLEOTIDE SEQUENCE</scope>
    <source>
        <strain evidence="1">KACC 14158</strain>
    </source>
</reference>
<evidence type="ECO:0000313" key="2">
    <source>
        <dbReference type="Proteomes" id="UP001176806"/>
    </source>
</evidence>
<keyword evidence="2" id="KW-1185">Reference proteome</keyword>
<proteinExistence type="predicted"/>
<evidence type="ECO:0008006" key="3">
    <source>
        <dbReference type="Google" id="ProtNLM"/>
    </source>
</evidence>
<dbReference type="RefSeq" id="WP_303303246.1">
    <property type="nucleotide sequence ID" value="NZ_BAABDA010000054.1"/>
</dbReference>
<evidence type="ECO:0000313" key="1">
    <source>
        <dbReference type="EMBL" id="MDO5976002.1"/>
    </source>
</evidence>
<organism evidence="1 2">
    <name type="scientific">Flavivirga jejuensis</name>
    <dbReference type="NCBI Taxonomy" id="870487"/>
    <lineage>
        <taxon>Bacteria</taxon>
        <taxon>Pseudomonadati</taxon>
        <taxon>Bacteroidota</taxon>
        <taxon>Flavobacteriia</taxon>
        <taxon>Flavobacteriales</taxon>
        <taxon>Flavobacteriaceae</taxon>
        <taxon>Flavivirga</taxon>
    </lineage>
</organism>
<sequence length="149" mass="17179">MKPHHYIFILLITIFNIPQTVSAQITLEQLIGTWTFDYQASINNMSQKSKAHYAQMDIALQSKISTRYKNRKVTFNDDGSYVQVLTGGKNTTAAWAINKDNNLEITALNEKTILFKIKKLERNTLILSQIKPKDSNVNVLFTHWYLTKN</sequence>
<name>A0ABT8WT20_9FLAO</name>
<dbReference type="Proteomes" id="UP001176806">
    <property type="component" value="Unassembled WGS sequence"/>
</dbReference>
<comment type="caution">
    <text evidence="1">The sequence shown here is derived from an EMBL/GenBank/DDBJ whole genome shotgun (WGS) entry which is preliminary data.</text>
</comment>
<accession>A0ABT8WT20</accession>
<dbReference type="EMBL" id="JAUOEL010000006">
    <property type="protein sequence ID" value="MDO5976002.1"/>
    <property type="molecule type" value="Genomic_DNA"/>
</dbReference>